<keyword evidence="14 18" id="KW-0103">Bromodomain</keyword>
<feature type="compositionally biased region" description="Low complexity" evidence="19">
    <location>
        <begin position="347"/>
        <end position="376"/>
    </location>
</feature>
<keyword evidence="6" id="KW-0808">Transferase</keyword>
<dbReference type="CDD" id="cd04717">
    <property type="entry name" value="BAH_polybromo"/>
    <property type="match status" value="1"/>
</dbReference>
<sequence length="2914" mass="322399">MYFDNTKKCSTESGHKLSQSGEALTTSPSSSSTPFINTKQSANANRDSAMESLMALTDAESSEFIQAGSAGSLCTSMNFGQISTIGHDTVEGSSNGYVNSCVSIGSQSANDVAAAEYLQKQEEEELLQAFADSAGVAQGIAQALDVDSLTPSFVSEPNFVLDLEPEDRLQCRFASKSDSTGMENCNGNRTQDCEGSLLMAERTSENTMAMDLPATDLPQQPDIHVPPTGMQMPIDTGMVIEVMEMEDGRDTVVESTNPPSETLNFGYHSYSHNFGADAIMEKESDVSNLTSDEQEADGKVTSLAVAVSDSQYTVHSGYSPRGKQTTSPKSQPKATKACQKSKKAKSTKTAPSKSSPSISANGCSKSPSSTKTCTKSPKSRTADEPVDEIDKRNTVCVNKPAKEPNLSSPNKTKLSVQKAKVSTCVKDMPLISPDRSAKTSGNKPSRVSTKQTKTGTGKEKAVSGIPRRTIKSKSKSDEAVTKPTKARKTKQPQDALETSAKTKNSKKKNKSLPISVDLSKVNVVVANDHTGLKKPKKSKSKIKSKDKDIDPKLSCPAVVSPKSNSGTTKSCLSPRPTKSKPKIKSTSAPPKEKAVKEKTSRVKSKKKLDLCVSPLPVASQFPLNAHSENSIPPVLEIATKAPKKVSKSKKSAKKSKSGKLKGCKSKVLSSTIVHTDGLLQVATKLNKRSKTCKVSKKEKKVKKPKKHKTKEKVKEFIPDRSHPPPARLPLAGTSPLHILIPDEEPIASPLSSPPCPPSKGKGKKSGSGVARLMTEWLLENGNEDDDDEETIMLHRDKQLQRSPKMGGSKSSKTSSPNKEVSAPVSPLSSSCLGTPTKIPHVFAEPVKTLHDVAKKRPLNVDPIRPEIIEGSKEKQHKEQTPSPQSATTCMSEETLFSDSGIGTDNNSNPDQHALDKHRRRSVPSVTESDMSSELLETHPLATSAHGLYSYGKKDKHRKVMNWHFGPHRKRRKKYRFMRQPGRMSPAFVFELDAVILELRALQLDFHEDVFDVTKAAPTFVDKELEPKNHLSAITKLNPNYSSYLRPSYLATVLSSPHSKTNKHKSGKKKRKEKEEKRKKGFFGEEEENKQDISEQYFSNSGGREVMPCNFLPVDSKPSKNAGNKSIDSAASNVLSDRTKVDFPGLVFGTQRMEEVKKDGEREEMEPTCREQIQVVGGTKPSSNRRTSGKASSKNLKSKRTKGIKSLGTMPSSDSVSKEDRDLQTELVDLEVQQSSSVTDQQHSGNDQQKACVGPGSSNQGAKTNDGRKDSTIIIGSQDVVQNEVSRQRDCSSNSRVEETSVVTETVSNAIETCGSATENDTSLTPEAPLASDITPTVDAKSKPVVKRRRKKRVARFTMHKSKAYMKKKLEMLKKQAEEEALRADLLVDQPNDGSGQTEKIEAVPDTASESIIAADVENNNILEQKEENKSTCQPSEILPEQRSPISKTPTSCTVSDCSTVPVSPSAEETIKKTKVESKSPPRKKRTKKLKTDKSNVDVSVLDSTVVCIQTDIHETKTKSLGPCANDMESVRVPSLDNMVDSIEACIKKCSPVEVRGEPKAIKGKKGVGQKLLKASGISPGRTGKESYKSEPSGISDAVPDNIFDRLKTCSGPAQRELQVLTVVKDQSLSHGSATSDSTNTQDNQLTCKVSKKQSSKQQSGDPKTPKTPGRKRSYKTKVTVEDVTDASVETAAIKKTCKVEISNDSVTASASENATGAPQQTFDVANQVNSAQSCRPSSDSSGSPENSGPVPDPTGPEKPQDGVSLPMDTSPKDSADETIDLTSKSPELETFTVAKSTVKTKTLKVQKKKMQMSKVPKIVLKRTVDTATVDESSKPLKKRKLMKEPLVTCTDNSLISLPSLPSTSTAPFPTPCTPPSTLTNKSPDKTTASPQPTSATKAKKVKPLVAVCRSKVSSGGPTSPTAVVARKGTSRQQGKKRPLPKKTYWKAGIYSSTFKIDPLANPTEDESKHDEVVKPEIVEGDSETTQEAEHGLLPLPILSGSLFWEEQDDFQLPYDLWWLHTHNKLSNRQDPSKYKKLKNNIYRDVKPICNTQNTCNCRRPRDATQKGCGDDCLNRMVLSECSPSTCPCGELCCNQRIQRHDWAAGLQRFMTKERGWGICTKYPIKAGEFILEYVGEVISVKELWKRALSDYQYQKHHYYLNLDSGTVIDGYRYGNEGRFVNHSCEPNCEMQKWSVSGMYRIALFAMRDVEANQELTYDYNFHAFNLETQQECMCGSTNCRGTIGGKTQKPNGVVKKEPPCGKKTGKKCGRPPKDKRKSLNILKKRENTAEELSALKTLRLLLPRPMSVREMNLIADRRVFLLRNIEKVKRVREAILKARQDIRTVKVANPEANKKDVFMAQFTALKTSRSVKTRRLAAAEVNVEVTKAARLAQVFKDIYTVVCTYRDSSGQSLAIPFMNRPSKKRNQDYYQRISDPIDLSTIERHIMSGYYKTVERFDDHFMRVFRNAERYHGKKSELGKDASALRKAYLKAKLDNAKFFEDILGEPQKEKELKEDIKAAKEEEEEEVIRCLCGLFNDEGLMIQCETCLIWQHCDCIDMKEPAEHYLCELCQPRPVPKEIRMVPQPKFAQPDQTYYLCLQRDETLTVRQGCCVYLANDNQHQNADGSGIKTAAEVMSNVDPAELNIFRVDKLWKNENGEQFAFGHHFLRPYETHHTPSRKFFKNELFRVPLYEIIKLEIIVGVCCVMDFYTYCKGRPKGVEEKDVYICEYRLDKTAHLFNPISRNKYPICTKTYAFDKFDKKLVPKRDYSPHLVPEHFKRGYGGRATCSKDKTDGEEGDSNAPQEASQCTPSDKQQHRNKGSTGKNKTNSADESKKLKKINKKREKEQSLAMRRLIEQQKAERIAVQKDRLNGLLLGLLAKLPNKQPVDLTYLLEEGNGKRRCKRPPHSLDGFF</sequence>
<feature type="compositionally biased region" description="Polar residues" evidence="19">
    <location>
        <begin position="1702"/>
        <end position="1732"/>
    </location>
</feature>
<keyword evidence="15" id="KW-0010">Activator</keyword>
<feature type="compositionally biased region" description="Polar residues" evidence="19">
    <location>
        <begin position="561"/>
        <end position="571"/>
    </location>
</feature>
<dbReference type="GO" id="GO:0032259">
    <property type="term" value="P:methylation"/>
    <property type="evidence" value="ECO:0007669"/>
    <property type="project" value="UniProtKB-KW"/>
</dbReference>
<evidence type="ECO:0000256" key="5">
    <source>
        <dbReference type="ARBA" id="ARBA00022603"/>
    </source>
</evidence>
<feature type="compositionally biased region" description="Polar residues" evidence="19">
    <location>
        <begin position="438"/>
        <end position="448"/>
    </location>
</feature>
<evidence type="ECO:0000313" key="25">
    <source>
        <dbReference type="EnsemblMetazoa" id="XP_038073257.1"/>
    </source>
</evidence>
<feature type="compositionally biased region" description="Polar residues" evidence="19">
    <location>
        <begin position="1231"/>
        <end position="1248"/>
    </location>
</feature>
<feature type="compositionally biased region" description="Basic residues" evidence="19">
    <location>
        <begin position="532"/>
        <end position="542"/>
    </location>
</feature>
<feature type="region of interest" description="Disordered" evidence="19">
    <location>
        <begin position="2250"/>
        <end position="2277"/>
    </location>
</feature>
<feature type="compositionally biased region" description="Basic and acidic residues" evidence="19">
    <location>
        <begin position="712"/>
        <end position="722"/>
    </location>
</feature>
<dbReference type="InterPro" id="IPR043320">
    <property type="entry name" value="Bromo_ASH1L"/>
</dbReference>
<dbReference type="GO" id="GO:0005654">
    <property type="term" value="C:nucleoplasm"/>
    <property type="evidence" value="ECO:0007669"/>
    <property type="project" value="TreeGrafter"/>
</dbReference>
<evidence type="ECO:0000256" key="3">
    <source>
        <dbReference type="ARBA" id="ARBA00022454"/>
    </source>
</evidence>
<dbReference type="SMART" id="SM00249">
    <property type="entry name" value="PHD"/>
    <property type="match status" value="1"/>
</dbReference>
<feature type="compositionally biased region" description="Polar residues" evidence="19">
    <location>
        <begin position="1443"/>
        <end position="1462"/>
    </location>
</feature>
<evidence type="ECO:0000313" key="26">
    <source>
        <dbReference type="Proteomes" id="UP000887568"/>
    </source>
</evidence>
<protein>
    <submittedName>
        <fullName evidence="25">Uncharacterized protein</fullName>
    </submittedName>
</protein>
<keyword evidence="16" id="KW-0804">Transcription</keyword>
<feature type="domain" description="AWS" evidence="24">
    <location>
        <begin position="2050"/>
        <end position="2101"/>
    </location>
</feature>
<dbReference type="PANTHER" id="PTHR46147">
    <property type="entry name" value="HISTONE-LYSINE N-METHYLTRANSFERASE ASH1"/>
    <property type="match status" value="1"/>
</dbReference>
<keyword evidence="8" id="KW-0479">Metal-binding</keyword>
<keyword evidence="10" id="KW-0863">Zinc-finger</keyword>
<evidence type="ECO:0000259" key="24">
    <source>
        <dbReference type="PROSITE" id="PS51215"/>
    </source>
</evidence>
<evidence type="ECO:0000256" key="15">
    <source>
        <dbReference type="ARBA" id="ARBA00023159"/>
    </source>
</evidence>
<dbReference type="InterPro" id="IPR003616">
    <property type="entry name" value="Post-SET_dom"/>
</dbReference>
<dbReference type="Pfam" id="PF00856">
    <property type="entry name" value="SET"/>
    <property type="match status" value="1"/>
</dbReference>
<keyword evidence="3" id="KW-0158">Chromosome</keyword>
<keyword evidence="5" id="KW-0489">Methyltransferase</keyword>
<feature type="compositionally biased region" description="Low complexity" evidence="19">
    <location>
        <begin position="802"/>
        <end position="818"/>
    </location>
</feature>
<keyword evidence="4" id="KW-0597">Phosphoprotein</keyword>
<dbReference type="InterPro" id="IPR013083">
    <property type="entry name" value="Znf_RING/FYVE/PHD"/>
</dbReference>
<evidence type="ECO:0000256" key="17">
    <source>
        <dbReference type="ARBA" id="ARBA00023242"/>
    </source>
</evidence>
<dbReference type="EnsemblMetazoa" id="XM_038217329.1">
    <property type="protein sequence ID" value="XP_038073257.1"/>
    <property type="gene ID" value="LOC119741537"/>
</dbReference>
<dbReference type="CDD" id="cd19174">
    <property type="entry name" value="SET_ASH1L"/>
    <property type="match status" value="1"/>
</dbReference>
<keyword evidence="9" id="KW-0677">Repeat</keyword>
<feature type="compositionally biased region" description="Low complexity" evidence="19">
    <location>
        <begin position="1733"/>
        <end position="1749"/>
    </location>
</feature>
<dbReference type="InterPro" id="IPR001487">
    <property type="entry name" value="Bromodomain"/>
</dbReference>
<evidence type="ECO:0000256" key="6">
    <source>
        <dbReference type="ARBA" id="ARBA00022679"/>
    </source>
</evidence>
<feature type="compositionally biased region" description="Polar residues" evidence="19">
    <location>
        <begin position="35"/>
        <end position="44"/>
    </location>
</feature>
<evidence type="ECO:0000256" key="11">
    <source>
        <dbReference type="ARBA" id="ARBA00022833"/>
    </source>
</evidence>
<keyword evidence="13" id="KW-0805">Transcription regulation</keyword>
<dbReference type="SMART" id="SM00439">
    <property type="entry name" value="BAH"/>
    <property type="match status" value="1"/>
</dbReference>
<feature type="region of interest" description="Disordered" evidence="19">
    <location>
        <begin position="1423"/>
        <end position="1495"/>
    </location>
</feature>
<feature type="compositionally biased region" description="Basic and acidic residues" evidence="19">
    <location>
        <begin position="1468"/>
        <end position="1479"/>
    </location>
</feature>
<dbReference type="Gene3D" id="2.30.30.490">
    <property type="match status" value="1"/>
</dbReference>
<dbReference type="Pfam" id="PF01426">
    <property type="entry name" value="BAH"/>
    <property type="match status" value="1"/>
</dbReference>
<dbReference type="InterPro" id="IPR043151">
    <property type="entry name" value="BAH_sf"/>
</dbReference>
<dbReference type="Gene3D" id="3.30.40.10">
    <property type="entry name" value="Zinc/RING finger domain, C3HC4 (zinc finger)"/>
    <property type="match status" value="1"/>
</dbReference>
<evidence type="ECO:0000256" key="10">
    <source>
        <dbReference type="ARBA" id="ARBA00022771"/>
    </source>
</evidence>
<organism evidence="25 26">
    <name type="scientific">Patiria miniata</name>
    <name type="common">Bat star</name>
    <name type="synonym">Asterina miniata</name>
    <dbReference type="NCBI Taxonomy" id="46514"/>
    <lineage>
        <taxon>Eukaryota</taxon>
        <taxon>Metazoa</taxon>
        <taxon>Echinodermata</taxon>
        <taxon>Eleutherozoa</taxon>
        <taxon>Asterozoa</taxon>
        <taxon>Asteroidea</taxon>
        <taxon>Valvatacea</taxon>
        <taxon>Valvatida</taxon>
        <taxon>Asterinidae</taxon>
        <taxon>Patiria</taxon>
    </lineage>
</organism>
<evidence type="ECO:0000256" key="19">
    <source>
        <dbReference type="SAM" id="MobiDB-lite"/>
    </source>
</evidence>
<dbReference type="InterPro" id="IPR001214">
    <property type="entry name" value="SET_dom"/>
</dbReference>
<dbReference type="FunFam" id="3.30.40.10:FF:000113">
    <property type="entry name" value="Histone-lysine N-methyltransferase"/>
    <property type="match status" value="1"/>
</dbReference>
<dbReference type="OrthoDB" id="79252at2759"/>
<feature type="compositionally biased region" description="Basic residues" evidence="19">
    <location>
        <begin position="1343"/>
        <end position="1352"/>
    </location>
</feature>
<dbReference type="InterPro" id="IPR001965">
    <property type="entry name" value="Znf_PHD"/>
</dbReference>
<dbReference type="SMART" id="SM00297">
    <property type="entry name" value="BROMO"/>
    <property type="match status" value="1"/>
</dbReference>
<dbReference type="InterPro" id="IPR011011">
    <property type="entry name" value="Znf_FYVE_PHD"/>
</dbReference>
<dbReference type="PROSITE" id="PS50868">
    <property type="entry name" value="POST_SET"/>
    <property type="match status" value="1"/>
</dbReference>
<dbReference type="InterPro" id="IPR006560">
    <property type="entry name" value="AWS_dom"/>
</dbReference>
<evidence type="ECO:0000256" key="13">
    <source>
        <dbReference type="ARBA" id="ARBA00023015"/>
    </source>
</evidence>
<dbReference type="GO" id="GO:0005694">
    <property type="term" value="C:chromosome"/>
    <property type="evidence" value="ECO:0007669"/>
    <property type="project" value="UniProtKB-SubCell"/>
</dbReference>
<dbReference type="SUPFAM" id="SSF82199">
    <property type="entry name" value="SET domain"/>
    <property type="match status" value="1"/>
</dbReference>
<feature type="region of interest" description="Disordered" evidence="19">
    <location>
        <begin position="1155"/>
        <end position="1271"/>
    </location>
</feature>
<accession>A0A914BCU4</accession>
<evidence type="ECO:0000256" key="9">
    <source>
        <dbReference type="ARBA" id="ARBA00022737"/>
    </source>
</evidence>
<dbReference type="InterPro" id="IPR043319">
    <property type="entry name" value="PHD_ASH1L"/>
</dbReference>
<dbReference type="Proteomes" id="UP000887568">
    <property type="component" value="Unplaced"/>
</dbReference>
<dbReference type="Pfam" id="PF20826">
    <property type="entry name" value="PHD_5"/>
    <property type="match status" value="1"/>
</dbReference>
<feature type="compositionally biased region" description="Polar residues" evidence="19">
    <location>
        <begin position="1118"/>
        <end position="1134"/>
    </location>
</feature>
<dbReference type="SMART" id="SM00570">
    <property type="entry name" value="AWS"/>
    <property type="match status" value="1"/>
</dbReference>
<feature type="compositionally biased region" description="Polar residues" evidence="19">
    <location>
        <begin position="1885"/>
        <end position="1896"/>
    </location>
</feature>
<feature type="compositionally biased region" description="Basic and acidic residues" evidence="19">
    <location>
        <begin position="867"/>
        <end position="879"/>
    </location>
</feature>
<feature type="compositionally biased region" description="Polar residues" evidence="19">
    <location>
        <begin position="1626"/>
        <end position="1647"/>
    </location>
</feature>
<dbReference type="OMA" id="NDISEQY"/>
<dbReference type="SMART" id="SM00508">
    <property type="entry name" value="PostSET"/>
    <property type="match status" value="1"/>
</dbReference>
<evidence type="ECO:0000259" key="22">
    <source>
        <dbReference type="PROSITE" id="PS50868"/>
    </source>
</evidence>
<feature type="compositionally biased region" description="Polar residues" evidence="19">
    <location>
        <begin position="312"/>
        <end position="330"/>
    </location>
</feature>
<dbReference type="PROSITE" id="PS01359">
    <property type="entry name" value="ZF_PHD_1"/>
    <property type="match status" value="1"/>
</dbReference>
<dbReference type="SUPFAM" id="SSF57903">
    <property type="entry name" value="FYVE/PHD zinc finger"/>
    <property type="match status" value="1"/>
</dbReference>
<feature type="compositionally biased region" description="Low complexity" evidence="19">
    <location>
        <begin position="1853"/>
        <end position="1867"/>
    </location>
</feature>
<dbReference type="GO" id="GO:0006355">
    <property type="term" value="P:regulation of DNA-templated transcription"/>
    <property type="evidence" value="ECO:0007669"/>
    <property type="project" value="TreeGrafter"/>
</dbReference>
<dbReference type="PROSITE" id="PS50014">
    <property type="entry name" value="BROMODOMAIN_2"/>
    <property type="match status" value="1"/>
</dbReference>
<dbReference type="FunFam" id="1.20.920.10:FF:000025">
    <property type="entry name" value="Histone-lysine N-methyltransferase"/>
    <property type="match status" value="1"/>
</dbReference>
<dbReference type="FunFam" id="2.170.270.10:FF:000011">
    <property type="entry name" value="Histone-lysine N-methyltransferase"/>
    <property type="match status" value="1"/>
</dbReference>
<keyword evidence="7" id="KW-0949">S-adenosyl-L-methionine</keyword>
<dbReference type="InterPro" id="IPR046341">
    <property type="entry name" value="SET_dom_sf"/>
</dbReference>
<evidence type="ECO:0000256" key="16">
    <source>
        <dbReference type="ARBA" id="ARBA00023163"/>
    </source>
</evidence>
<evidence type="ECO:0000259" key="21">
    <source>
        <dbReference type="PROSITE" id="PS50280"/>
    </source>
</evidence>
<dbReference type="CDD" id="cd05525">
    <property type="entry name" value="Bromo_ASH1"/>
    <property type="match status" value="1"/>
</dbReference>
<dbReference type="PROSITE" id="PS00633">
    <property type="entry name" value="BROMODOMAIN_1"/>
    <property type="match status" value="1"/>
</dbReference>
<name>A0A914BCU4_PATMI</name>
<dbReference type="PROSITE" id="PS51038">
    <property type="entry name" value="BAH"/>
    <property type="match status" value="1"/>
</dbReference>
<feature type="compositionally biased region" description="Basic residues" evidence="19">
    <location>
        <begin position="2263"/>
        <end position="2277"/>
    </location>
</feature>
<comment type="subcellular location">
    <subcellularLocation>
        <location evidence="2">Chromosome</location>
    </subcellularLocation>
    <subcellularLocation>
        <location evidence="1">Nucleus</location>
    </subcellularLocation>
</comment>
<dbReference type="GO" id="GO:0008270">
    <property type="term" value="F:zinc ion binding"/>
    <property type="evidence" value="ECO:0007669"/>
    <property type="project" value="UniProtKB-KW"/>
</dbReference>
<feature type="compositionally biased region" description="Basic and acidic residues" evidence="19">
    <location>
        <begin position="1"/>
        <end position="15"/>
    </location>
</feature>
<feature type="domain" description="Bromo" evidence="20">
    <location>
        <begin position="2409"/>
        <end position="2479"/>
    </location>
</feature>
<dbReference type="InterPro" id="IPR036427">
    <property type="entry name" value="Bromodomain-like_sf"/>
</dbReference>
<feature type="domain" description="Post-SET" evidence="22">
    <location>
        <begin position="2228"/>
        <end position="2244"/>
    </location>
</feature>
<feature type="region of interest" description="Disordered" evidence="19">
    <location>
        <begin position="867"/>
        <end position="933"/>
    </location>
</feature>
<evidence type="ECO:0000256" key="7">
    <source>
        <dbReference type="ARBA" id="ARBA00022691"/>
    </source>
</evidence>
<feature type="compositionally biased region" description="Acidic residues" evidence="19">
    <location>
        <begin position="781"/>
        <end position="790"/>
    </location>
</feature>
<feature type="region of interest" description="Disordered" evidence="19">
    <location>
        <begin position="1054"/>
        <end position="1093"/>
    </location>
</feature>
<feature type="compositionally biased region" description="Polar residues" evidence="19">
    <location>
        <begin position="880"/>
        <end position="910"/>
    </location>
</feature>
<feature type="region of interest" description="Disordered" evidence="19">
    <location>
        <begin position="641"/>
        <end position="665"/>
    </location>
</feature>
<dbReference type="InterPro" id="IPR001025">
    <property type="entry name" value="BAH_dom"/>
</dbReference>
<dbReference type="Gene3D" id="1.20.920.10">
    <property type="entry name" value="Bromodomain-like"/>
    <property type="match status" value="1"/>
</dbReference>
<feature type="region of interest" description="Disordered" evidence="19">
    <location>
        <begin position="312"/>
        <end position="605"/>
    </location>
</feature>
<dbReference type="Pfam" id="PF00439">
    <property type="entry name" value="Bromodomain"/>
    <property type="match status" value="1"/>
</dbReference>
<dbReference type="SMART" id="SM00317">
    <property type="entry name" value="SET"/>
    <property type="match status" value="1"/>
</dbReference>
<dbReference type="GO" id="GO:0003682">
    <property type="term" value="F:chromatin binding"/>
    <property type="evidence" value="ECO:0007669"/>
    <property type="project" value="InterPro"/>
</dbReference>
<feature type="compositionally biased region" description="Polar residues" evidence="19">
    <location>
        <begin position="2801"/>
        <end position="2813"/>
    </location>
</feature>
<dbReference type="GO" id="GO:0042800">
    <property type="term" value="F:histone H3K4 methyltransferase activity"/>
    <property type="evidence" value="ECO:0007669"/>
    <property type="project" value="TreeGrafter"/>
</dbReference>
<keyword evidence="17" id="KW-0539">Nucleus</keyword>
<feature type="domain" description="BAH" evidence="23">
    <location>
        <begin position="2627"/>
        <end position="2743"/>
    </location>
</feature>
<feature type="compositionally biased region" description="Basic residues" evidence="19">
    <location>
        <begin position="641"/>
        <end position="664"/>
    </location>
</feature>
<dbReference type="SUPFAM" id="SSF47370">
    <property type="entry name" value="Bromodomain"/>
    <property type="match status" value="1"/>
</dbReference>
<dbReference type="InterPro" id="IPR019786">
    <property type="entry name" value="Zinc_finger_PHD-type_CS"/>
</dbReference>
<feature type="region of interest" description="Disordered" evidence="19">
    <location>
        <begin position="1313"/>
        <end position="1352"/>
    </location>
</feature>
<proteinExistence type="predicted"/>
<feature type="compositionally biased region" description="Basic and acidic residues" evidence="19">
    <location>
        <begin position="380"/>
        <end position="393"/>
    </location>
</feature>
<feature type="compositionally biased region" description="Basic and acidic residues" evidence="19">
    <location>
        <begin position="590"/>
        <end position="600"/>
    </location>
</feature>
<evidence type="ECO:0000256" key="12">
    <source>
        <dbReference type="ARBA" id="ARBA00022853"/>
    </source>
</evidence>
<dbReference type="CDD" id="cd15548">
    <property type="entry name" value="PHD_ASH1L"/>
    <property type="match status" value="1"/>
</dbReference>
<keyword evidence="26" id="KW-1185">Reference proteome</keyword>
<dbReference type="Gene3D" id="2.170.270.10">
    <property type="entry name" value="SET domain"/>
    <property type="match status" value="1"/>
</dbReference>
<evidence type="ECO:0000256" key="4">
    <source>
        <dbReference type="ARBA" id="ARBA00022553"/>
    </source>
</evidence>
<feature type="region of interest" description="Disordered" evidence="19">
    <location>
        <begin position="1"/>
        <end position="44"/>
    </location>
</feature>
<evidence type="ECO:0000256" key="2">
    <source>
        <dbReference type="ARBA" id="ARBA00004286"/>
    </source>
</evidence>
<dbReference type="InterPro" id="IPR018359">
    <property type="entry name" value="Bromodomain_CS"/>
</dbReference>
<evidence type="ECO:0000256" key="1">
    <source>
        <dbReference type="ARBA" id="ARBA00004123"/>
    </source>
</evidence>
<feature type="region of interest" description="Disordered" evidence="19">
    <location>
        <begin position="1112"/>
        <end position="1134"/>
    </location>
</feature>
<feature type="region of interest" description="Disordered" evidence="19">
    <location>
        <begin position="1560"/>
        <end position="1599"/>
    </location>
</feature>
<feature type="compositionally biased region" description="Polar residues" evidence="19">
    <location>
        <begin position="405"/>
        <end position="415"/>
    </location>
</feature>
<keyword evidence="12" id="KW-0156">Chromatin regulator</keyword>
<feature type="region of interest" description="Disordered" evidence="19">
    <location>
        <begin position="1626"/>
        <end position="1786"/>
    </location>
</feature>
<dbReference type="PROSITE" id="PS50280">
    <property type="entry name" value="SET"/>
    <property type="match status" value="1"/>
</dbReference>
<feature type="compositionally biased region" description="Basic residues" evidence="19">
    <location>
        <begin position="688"/>
        <end position="711"/>
    </location>
</feature>
<feature type="region of interest" description="Disordered" evidence="19">
    <location>
        <begin position="1853"/>
        <end position="1939"/>
    </location>
</feature>
<evidence type="ECO:0000256" key="8">
    <source>
        <dbReference type="ARBA" id="ARBA00022723"/>
    </source>
</evidence>
<feature type="compositionally biased region" description="Polar residues" evidence="19">
    <location>
        <begin position="1911"/>
        <end position="1921"/>
    </location>
</feature>
<feature type="compositionally biased region" description="Polar residues" evidence="19">
    <location>
        <begin position="1314"/>
        <end position="1324"/>
    </location>
</feature>
<dbReference type="PANTHER" id="PTHR46147:SF3">
    <property type="entry name" value="HISTONE-LYSINE N-METHYLTRANSFERASE ASH1"/>
    <property type="match status" value="1"/>
</dbReference>
<feature type="compositionally biased region" description="Basic and acidic residues" evidence="19">
    <location>
        <begin position="1155"/>
        <end position="1168"/>
    </location>
</feature>
<dbReference type="PROSITE" id="PS51215">
    <property type="entry name" value="AWS"/>
    <property type="match status" value="1"/>
</dbReference>
<feature type="domain" description="SET" evidence="21">
    <location>
        <begin position="2104"/>
        <end position="2220"/>
    </location>
</feature>
<evidence type="ECO:0000259" key="20">
    <source>
        <dbReference type="PROSITE" id="PS50014"/>
    </source>
</evidence>
<evidence type="ECO:0000259" key="23">
    <source>
        <dbReference type="PROSITE" id="PS51038"/>
    </source>
</evidence>
<feature type="compositionally biased region" description="Basic residues" evidence="19">
    <location>
        <begin position="1059"/>
        <end position="1071"/>
    </location>
</feature>
<feature type="region of interest" description="Disordered" evidence="19">
    <location>
        <begin position="2785"/>
        <end position="2847"/>
    </location>
</feature>
<keyword evidence="11" id="KW-0862">Zinc</keyword>
<dbReference type="Pfam" id="PF17907">
    <property type="entry name" value="AWS"/>
    <property type="match status" value="1"/>
</dbReference>
<feature type="compositionally biased region" description="Low complexity" evidence="19">
    <location>
        <begin position="25"/>
        <end position="34"/>
    </location>
</feature>
<feature type="compositionally biased region" description="Polar residues" evidence="19">
    <location>
        <begin position="1179"/>
        <end position="1194"/>
    </location>
</feature>
<evidence type="ECO:0000256" key="14">
    <source>
        <dbReference type="ARBA" id="ARBA00023117"/>
    </source>
</evidence>
<reference evidence="25" key="1">
    <citation type="submission" date="2022-11" db="UniProtKB">
        <authorList>
            <consortium name="EnsemblMetazoa"/>
        </authorList>
    </citation>
    <scope>IDENTIFICATION</scope>
</reference>
<evidence type="ECO:0000256" key="18">
    <source>
        <dbReference type="PROSITE-ProRule" id="PRU00035"/>
    </source>
</evidence>
<dbReference type="GeneID" id="119741537"/>
<feature type="region of interest" description="Disordered" evidence="19">
    <location>
        <begin position="1386"/>
        <end position="1408"/>
    </location>
</feature>
<feature type="region of interest" description="Disordered" evidence="19">
    <location>
        <begin position="688"/>
        <end position="832"/>
    </location>
</feature>
<dbReference type="RefSeq" id="XP_038073257.1">
    <property type="nucleotide sequence ID" value="XM_038217329.1"/>
</dbReference>